<name>A0ABS3QHL9_9BACT</name>
<accession>A0ABS3QHL9</accession>
<organism evidence="1 2">
    <name type="scientific">Hymenobacter negativus</name>
    <dbReference type="NCBI Taxonomy" id="2795026"/>
    <lineage>
        <taxon>Bacteria</taxon>
        <taxon>Pseudomonadati</taxon>
        <taxon>Bacteroidota</taxon>
        <taxon>Cytophagia</taxon>
        <taxon>Cytophagales</taxon>
        <taxon>Hymenobacteraceae</taxon>
        <taxon>Hymenobacter</taxon>
    </lineage>
</organism>
<dbReference type="EMBL" id="JAGETZ010000008">
    <property type="protein sequence ID" value="MBO2010729.1"/>
    <property type="molecule type" value="Genomic_DNA"/>
</dbReference>
<evidence type="ECO:0000313" key="1">
    <source>
        <dbReference type="EMBL" id="MBO2010729.1"/>
    </source>
</evidence>
<protein>
    <submittedName>
        <fullName evidence="1">Uncharacterized protein</fullName>
    </submittedName>
</protein>
<dbReference type="RefSeq" id="WP_208176359.1">
    <property type="nucleotide sequence ID" value="NZ_JAGETZ010000008.1"/>
</dbReference>
<proteinExistence type="predicted"/>
<evidence type="ECO:0000313" key="2">
    <source>
        <dbReference type="Proteomes" id="UP000664369"/>
    </source>
</evidence>
<sequence length="123" mass="13424">MSFFSEAESSIRLLFDTVNAGFNVDPGKGQDHLENWIQHLRSIDQPTTRPIVTELETLRGHINNNNAAGMAVAFQNIGELTAKAALATHNFSGEGDKARELSQKLITAAGNLRMIARTVPAQH</sequence>
<keyword evidence="2" id="KW-1185">Reference proteome</keyword>
<reference evidence="1 2" key="1">
    <citation type="submission" date="2021-03" db="EMBL/GenBank/DDBJ databases">
        <authorList>
            <person name="Kim M.K."/>
        </authorList>
    </citation>
    <scope>NUCLEOTIDE SEQUENCE [LARGE SCALE GENOMIC DNA]</scope>
    <source>
        <strain evidence="1 2">BT442</strain>
    </source>
</reference>
<gene>
    <name evidence="1" type="ORF">J4E00_16830</name>
</gene>
<comment type="caution">
    <text evidence="1">The sequence shown here is derived from an EMBL/GenBank/DDBJ whole genome shotgun (WGS) entry which is preliminary data.</text>
</comment>
<dbReference type="Proteomes" id="UP000664369">
    <property type="component" value="Unassembled WGS sequence"/>
</dbReference>